<evidence type="ECO:0000256" key="2">
    <source>
        <dbReference type="SAM" id="SignalP"/>
    </source>
</evidence>
<name>A0AA39FZT9_MICHY</name>
<feature type="chain" id="PRO_5041324150" description="Peptidase M12B domain-containing protein" evidence="2">
    <location>
        <begin position="18"/>
        <end position="969"/>
    </location>
</feature>
<keyword evidence="5" id="KW-1185">Reference proteome</keyword>
<dbReference type="InterPro" id="IPR024079">
    <property type="entry name" value="MetalloPept_cat_dom_sf"/>
</dbReference>
<keyword evidence="2" id="KW-0732">Signal</keyword>
<dbReference type="Proteomes" id="UP001168972">
    <property type="component" value="Unassembled WGS sequence"/>
</dbReference>
<evidence type="ECO:0000313" key="5">
    <source>
        <dbReference type="Proteomes" id="UP001168972"/>
    </source>
</evidence>
<dbReference type="GO" id="GO:0046872">
    <property type="term" value="F:metal ion binding"/>
    <property type="evidence" value="ECO:0007669"/>
    <property type="project" value="UniProtKB-KW"/>
</dbReference>
<evidence type="ECO:0000313" key="4">
    <source>
        <dbReference type="EMBL" id="KAK0178723.1"/>
    </source>
</evidence>
<dbReference type="PANTHER" id="PTHR11905">
    <property type="entry name" value="ADAM A DISINTEGRIN AND METALLOPROTEASE DOMAIN"/>
    <property type="match status" value="1"/>
</dbReference>
<keyword evidence="1" id="KW-0862">Zinc</keyword>
<reference evidence="4" key="1">
    <citation type="journal article" date="2023" name="bioRxiv">
        <title>Scaffold-level genome assemblies of two parasitoid biocontrol wasps reveal the parthenogenesis mechanism and an associated novel virus.</title>
        <authorList>
            <person name="Inwood S."/>
            <person name="Skelly J."/>
            <person name="Guhlin J."/>
            <person name="Harrop T."/>
            <person name="Goldson S."/>
            <person name="Dearden P."/>
        </authorList>
    </citation>
    <scope>NUCLEOTIDE SEQUENCE</scope>
    <source>
        <strain evidence="4">Lincoln</strain>
        <tissue evidence="4">Whole body</tissue>
    </source>
</reference>
<feature type="binding site" evidence="1">
    <location>
        <position position="395"/>
    </location>
    <ligand>
        <name>Zn(2+)</name>
        <dbReference type="ChEBI" id="CHEBI:29105"/>
        <note>catalytic</note>
    </ligand>
</feature>
<protein>
    <recommendedName>
        <fullName evidence="3">Peptidase M12B domain-containing protein</fullName>
    </recommendedName>
</protein>
<feature type="signal peptide" evidence="2">
    <location>
        <begin position="1"/>
        <end position="17"/>
    </location>
</feature>
<dbReference type="Gene3D" id="3.40.390.10">
    <property type="entry name" value="Collagenase (Catalytic Domain)"/>
    <property type="match status" value="2"/>
</dbReference>
<evidence type="ECO:0000256" key="1">
    <source>
        <dbReference type="PROSITE-ProRule" id="PRU00276"/>
    </source>
</evidence>
<dbReference type="AlphaFoldDB" id="A0AA39FZT9"/>
<evidence type="ECO:0000259" key="3">
    <source>
        <dbReference type="PROSITE" id="PS50215"/>
    </source>
</evidence>
<feature type="domain" description="Peptidase M12B" evidence="3">
    <location>
        <begin position="225"/>
        <end position="460"/>
    </location>
</feature>
<gene>
    <name evidence="4" type="ORF">PV327_007586</name>
</gene>
<dbReference type="GO" id="GO:0004222">
    <property type="term" value="F:metalloendopeptidase activity"/>
    <property type="evidence" value="ECO:0007669"/>
    <property type="project" value="InterPro"/>
</dbReference>
<reference evidence="4" key="2">
    <citation type="submission" date="2023-03" db="EMBL/GenBank/DDBJ databases">
        <authorList>
            <person name="Inwood S.N."/>
            <person name="Skelly J.G."/>
            <person name="Guhlin J."/>
            <person name="Harrop T.W.R."/>
            <person name="Goldson S.G."/>
            <person name="Dearden P.K."/>
        </authorList>
    </citation>
    <scope>NUCLEOTIDE SEQUENCE</scope>
    <source>
        <strain evidence="4">Lincoln</strain>
        <tissue evidence="4">Whole body</tissue>
    </source>
</reference>
<dbReference type="InterPro" id="IPR001590">
    <property type="entry name" value="Peptidase_M12B"/>
</dbReference>
<proteinExistence type="predicted"/>
<sequence length="969" mass="112374">MMRLILLQLVIFVVINAEYLSLYNNNTNRTYLNPLNYARFKRSFSYNQYPKILNALIKTKLGKYIHLEWVQTDQYLANEYLPVWKASEYHEKLDTNQIMKDIGHFITYHDVQKSSAVVYFEKTDTLHGVIGSKYYIDALPIELLYKCHKVDEMYVKKRKKHSHDAHKFPRPSLEVINSFADCNLPSTFIPKFNSKAKLIKQSSCSSTSDTSSSGTSQTDSIDEKYYVETLVFIGHDIIDLLAKNTNDKYLKVIKDHIVYFNAVDMMMAKLKKHGYNIYINLAGIIIENKPNIFTTLFKNPNLKYSKKNENLNCKKIDLNIDHHFAKHKSPFVQGSFDLIFLMTSRTLEHNGEALGLTFSGKNIYHMRKHGKTYDSVPISVMKLELDYDNYCSAAHEIGHSFEINHDPVKSGEFINGNQCYGIMQRKNSYCLKCMKWSKESVEHLKKYILENRNRCFLLNHPRSLYPNKARKFVSPKCQCQCYGFDSYDLVEGNDILETADRYCNSPLLCKKMKHSHAVLKDTILPLDGTPCGKDKIEQYLANKNLPVWIATEYRDKLDTNQQNELNIMDDFGDFIMYQDIEQSSAVVFFESTKTFHGVIGTNYILDDLPIDYLHICHNVGGKYVKKRYTGFHSEYNYPDVSSKIIESFFHLEKVNMKPSTSHHVMSGYLENIKRLNLKKSKAKIGASCHPNDDSENYYLETLIFVTYDITKSFEMIFQEEYLIQIVSDYIILFNAVDMLLAKLQKHDLNIHINLAGIIIENEKDIFSSLFDEPDLEYSDSKSIINVDDIYIGIEDHFETHRTPFTPDSFDLIFFMTSYLIEHDGKSSGVTFAPDSIYDKRKENKPYRSIPITVMQYKTDYADYFIAAHEIGHVENRNRCFFLNYPRSLYPNQPRKFLSPCRQCHCYGFASYGPIVYQCSLEIPDLGCMSPLPCMNTSYSQPIQEDTILPLDGTPCGIKKVCWQGKCVRV</sequence>
<dbReference type="PROSITE" id="PS50215">
    <property type="entry name" value="ADAM_MEPRO"/>
    <property type="match status" value="1"/>
</dbReference>
<feature type="binding site" evidence="1">
    <location>
        <position position="399"/>
    </location>
    <ligand>
        <name>Zn(2+)</name>
        <dbReference type="ChEBI" id="CHEBI:29105"/>
        <note>catalytic</note>
    </ligand>
</feature>
<dbReference type="SUPFAM" id="SSF55486">
    <property type="entry name" value="Metalloproteases ('zincins'), catalytic domain"/>
    <property type="match status" value="2"/>
</dbReference>
<dbReference type="EMBL" id="JAQQBR010000004">
    <property type="protein sequence ID" value="KAK0178723.1"/>
    <property type="molecule type" value="Genomic_DNA"/>
</dbReference>
<organism evidence="4 5">
    <name type="scientific">Microctonus hyperodae</name>
    <name type="common">Parasitoid wasp</name>
    <dbReference type="NCBI Taxonomy" id="165561"/>
    <lineage>
        <taxon>Eukaryota</taxon>
        <taxon>Metazoa</taxon>
        <taxon>Ecdysozoa</taxon>
        <taxon>Arthropoda</taxon>
        <taxon>Hexapoda</taxon>
        <taxon>Insecta</taxon>
        <taxon>Pterygota</taxon>
        <taxon>Neoptera</taxon>
        <taxon>Endopterygota</taxon>
        <taxon>Hymenoptera</taxon>
        <taxon>Apocrita</taxon>
        <taxon>Ichneumonoidea</taxon>
        <taxon>Braconidae</taxon>
        <taxon>Euphorinae</taxon>
        <taxon>Microctonus</taxon>
    </lineage>
</organism>
<feature type="active site" evidence="1">
    <location>
        <position position="396"/>
    </location>
</feature>
<dbReference type="GO" id="GO:0006509">
    <property type="term" value="P:membrane protein ectodomain proteolysis"/>
    <property type="evidence" value="ECO:0007669"/>
    <property type="project" value="TreeGrafter"/>
</dbReference>
<dbReference type="PANTHER" id="PTHR11905:SF249">
    <property type="entry name" value="SOL NARAE, ISOFORM C"/>
    <property type="match status" value="1"/>
</dbReference>
<dbReference type="Gene3D" id="3.40.1620.60">
    <property type="match status" value="1"/>
</dbReference>
<feature type="binding site" evidence="1">
    <location>
        <position position="405"/>
    </location>
    <ligand>
        <name>Zn(2+)</name>
        <dbReference type="ChEBI" id="CHEBI:29105"/>
        <note>catalytic</note>
    </ligand>
</feature>
<comment type="caution">
    <text evidence="4">The sequence shown here is derived from an EMBL/GenBank/DDBJ whole genome shotgun (WGS) entry which is preliminary data.</text>
</comment>
<keyword evidence="1" id="KW-0479">Metal-binding</keyword>
<accession>A0AA39FZT9</accession>
<comment type="caution">
    <text evidence="1">Lacks conserved residue(s) required for the propagation of feature annotation.</text>
</comment>